<keyword evidence="3" id="KW-1185">Reference proteome</keyword>
<evidence type="ECO:0008006" key="4">
    <source>
        <dbReference type="Google" id="ProtNLM"/>
    </source>
</evidence>
<keyword evidence="1" id="KW-0732">Signal</keyword>
<proteinExistence type="predicted"/>
<dbReference type="EMBL" id="JARK01001337">
    <property type="protein sequence ID" value="EYC34247.1"/>
    <property type="molecule type" value="Genomic_DNA"/>
</dbReference>
<dbReference type="AlphaFoldDB" id="A0A016W4L9"/>
<organism evidence="2 3">
    <name type="scientific">Ancylostoma ceylanicum</name>
    <dbReference type="NCBI Taxonomy" id="53326"/>
    <lineage>
        <taxon>Eukaryota</taxon>
        <taxon>Metazoa</taxon>
        <taxon>Ecdysozoa</taxon>
        <taxon>Nematoda</taxon>
        <taxon>Chromadorea</taxon>
        <taxon>Rhabditida</taxon>
        <taxon>Rhabditina</taxon>
        <taxon>Rhabditomorpha</taxon>
        <taxon>Strongyloidea</taxon>
        <taxon>Ancylostomatidae</taxon>
        <taxon>Ancylostomatinae</taxon>
        <taxon>Ancylostoma</taxon>
    </lineage>
</organism>
<evidence type="ECO:0000313" key="3">
    <source>
        <dbReference type="Proteomes" id="UP000024635"/>
    </source>
</evidence>
<name>A0A016W4L9_9BILA</name>
<accession>A0A016W4L9</accession>
<sequence length="74" mass="8227">MQFFSSQHAIFALISLLLKPLVERTVTPLFRRLIAGAGRVPLVYCCGCCQLKQAVNYCAVVSATEQSSLLMFWS</sequence>
<dbReference type="Proteomes" id="UP000024635">
    <property type="component" value="Unassembled WGS sequence"/>
</dbReference>
<evidence type="ECO:0000313" key="2">
    <source>
        <dbReference type="EMBL" id="EYC34247.1"/>
    </source>
</evidence>
<feature type="chain" id="PRO_5001490252" description="Secreted protein" evidence="1">
    <location>
        <begin position="25"/>
        <end position="74"/>
    </location>
</feature>
<reference evidence="3" key="1">
    <citation type="journal article" date="2015" name="Nat. Genet.">
        <title>The genome and transcriptome of the zoonotic hookworm Ancylostoma ceylanicum identify infection-specific gene families.</title>
        <authorList>
            <person name="Schwarz E.M."/>
            <person name="Hu Y."/>
            <person name="Antoshechkin I."/>
            <person name="Miller M.M."/>
            <person name="Sternberg P.W."/>
            <person name="Aroian R.V."/>
        </authorList>
    </citation>
    <scope>NUCLEOTIDE SEQUENCE</scope>
    <source>
        <strain evidence="3">HY135</strain>
    </source>
</reference>
<evidence type="ECO:0000256" key="1">
    <source>
        <dbReference type="SAM" id="SignalP"/>
    </source>
</evidence>
<comment type="caution">
    <text evidence="2">The sequence shown here is derived from an EMBL/GenBank/DDBJ whole genome shotgun (WGS) entry which is preliminary data.</text>
</comment>
<feature type="signal peptide" evidence="1">
    <location>
        <begin position="1"/>
        <end position="24"/>
    </location>
</feature>
<gene>
    <name evidence="2" type="primary">Acey_s0001.g323</name>
    <name evidence="2" type="ORF">Y032_0001g323</name>
</gene>
<protein>
    <recommendedName>
        <fullName evidence="4">Secreted protein</fullName>
    </recommendedName>
</protein>